<dbReference type="Proteomes" id="UP000095280">
    <property type="component" value="Unplaced"/>
</dbReference>
<dbReference type="PANTHER" id="PTHR43690">
    <property type="entry name" value="NARDILYSIN"/>
    <property type="match status" value="1"/>
</dbReference>
<dbReference type="PANTHER" id="PTHR43690:SF18">
    <property type="entry name" value="INSULIN-DEGRADING ENZYME-RELATED"/>
    <property type="match status" value="1"/>
</dbReference>
<dbReference type="AlphaFoldDB" id="A0A1I8JAX6"/>
<proteinExistence type="predicted"/>
<keyword evidence="3" id="KW-1185">Reference proteome</keyword>
<evidence type="ECO:0000313" key="4">
    <source>
        <dbReference type="WBParaSite" id="maker-uti_cns_0046413-snap-gene-0.18-mRNA-1"/>
    </source>
</evidence>
<accession>A0A1I8JAX6</accession>
<organism evidence="3 4">
    <name type="scientific">Macrostomum lignano</name>
    <dbReference type="NCBI Taxonomy" id="282301"/>
    <lineage>
        <taxon>Eukaryota</taxon>
        <taxon>Metazoa</taxon>
        <taxon>Spiralia</taxon>
        <taxon>Lophotrochozoa</taxon>
        <taxon>Platyhelminthes</taxon>
        <taxon>Rhabditophora</taxon>
        <taxon>Macrostomorpha</taxon>
        <taxon>Macrostomida</taxon>
        <taxon>Macrostomidae</taxon>
        <taxon>Macrostomum</taxon>
    </lineage>
</organism>
<evidence type="ECO:0000313" key="3">
    <source>
        <dbReference type="Proteomes" id="UP000095280"/>
    </source>
</evidence>
<dbReference type="Pfam" id="PF16187">
    <property type="entry name" value="Peptidase_M16_M"/>
    <property type="match status" value="1"/>
</dbReference>
<evidence type="ECO:0000256" key="1">
    <source>
        <dbReference type="ARBA" id="ARBA00022723"/>
    </source>
</evidence>
<sequence length="999" mass="110825">TDAAASVSQRVDNLPGPKKCTYRAIELTTGATACLIQEAEDADPYGRPSQSNLIVSLGVGRQQDPPDCRGLAELCAELTVLELNQNFLCQSILDDLTSYIIHLESFHLESFLEALCAGIRNPRFEEANIKSLLQSGRYKQSWPALEFLQRCSGNSSSAHPFYRLAQLTSAERTVESLEISELRKRLIEFHERYYSGNLLRISIIVTTFGGIPNRSAPKVDISSRELEDVKVKSGGIKIRGKSMNVDGIHLVFPLPDQSSLSSIAPDLYVKHLLRSKHVGSLEASLNLHGFSLNSARLMDFGQVGFDFFCISVQCNAENNQIEDENMAIKIVFRYLAMIRSVGPLNWLHNELRLTLQREFAPKGKLDESLEPMDPMINLLLHLASDDYSLATRLQRFSQRDALTARHLITEYSAQAIADFLTFLTPDRCIVYVSDIGWNSKPRLQLPDGKLCCVPEGQQAEYSTEKLSPALLNLCSAPWPKQDCDLDREFKMPHSKPFMPSDISLRPRVSKAQLPGPRQLRIPPMPNSVSSNSRLWFRQDDRFQSDLAYISIDLIPPIECSPKNQIILEILVQLFSKALHKLKKQAAEVCMELSISRSSNGIQLCFSGYNEPLLKLITTALHQIADLKITKESVHKVGSKVLHLADESASKDEEVDQLACQLNLAGYSHMQQKLDGSSLNGVPIKDLMSVASYFCEAAKTVQKQPSKSPKTGAKSAPGLFADILVFGNATADDAVKAAQSILTALPSLSSTAKMTSNPKDQQRRPEHLLSKGSYSTVQLGGAEKCVAVSQSDCYSSTSCVCAILIQIPLAKAKPPISMSAATKALGEEFFTRASHDCLLQMMLAAAVATRSDRIESKISLGYGANCVIFQKIIEQSPAKMEKEIESFIAKIGNHLTAMSSESLETYKQKALQSMQALTVPKSIEQHHSMYWTRIMSRNFEFSWDDPRAMDCLRAIVDSIKKEDLLNYWKGKVIADLEKFKNSLEPAALPIPSCLKTVHDA</sequence>
<dbReference type="InterPro" id="IPR050626">
    <property type="entry name" value="Peptidase_M16"/>
</dbReference>
<dbReference type="Gene3D" id="3.30.830.10">
    <property type="entry name" value="Metalloenzyme, LuxS/M16 peptidase-like"/>
    <property type="match status" value="4"/>
</dbReference>
<protein>
    <submittedName>
        <fullName evidence="4">Peptidase_M16_M domain-containing protein</fullName>
    </submittedName>
</protein>
<evidence type="ECO:0000259" key="2">
    <source>
        <dbReference type="Pfam" id="PF16187"/>
    </source>
</evidence>
<dbReference type="InterPro" id="IPR032632">
    <property type="entry name" value="Peptidase_M16_M"/>
</dbReference>
<feature type="domain" description="Peptidase M16 middle/third" evidence="2">
    <location>
        <begin position="388"/>
        <end position="639"/>
    </location>
</feature>
<dbReference type="InterPro" id="IPR011249">
    <property type="entry name" value="Metalloenz_LuxS/M16"/>
</dbReference>
<dbReference type="GO" id="GO:0046872">
    <property type="term" value="F:metal ion binding"/>
    <property type="evidence" value="ECO:0007669"/>
    <property type="project" value="UniProtKB-KW"/>
</dbReference>
<reference evidence="4" key="1">
    <citation type="submission" date="2016-11" db="UniProtKB">
        <authorList>
            <consortium name="WormBaseParasite"/>
        </authorList>
    </citation>
    <scope>IDENTIFICATION</scope>
</reference>
<dbReference type="WBParaSite" id="maker-uti_cns_0046413-snap-gene-0.18-mRNA-1">
    <property type="protein sequence ID" value="maker-uti_cns_0046413-snap-gene-0.18-mRNA-1"/>
    <property type="gene ID" value="maker-uti_cns_0046413-snap-gene-0.18"/>
</dbReference>
<dbReference type="SUPFAM" id="SSF63411">
    <property type="entry name" value="LuxS/MPP-like metallohydrolase"/>
    <property type="match status" value="4"/>
</dbReference>
<name>A0A1I8JAX6_9PLAT</name>
<keyword evidence="1" id="KW-0479">Metal-binding</keyword>